<dbReference type="InterPro" id="IPR023187">
    <property type="entry name" value="Tscrpt_reg_MarR-type_CS"/>
</dbReference>
<dbReference type="GO" id="GO:0003700">
    <property type="term" value="F:DNA-binding transcription factor activity"/>
    <property type="evidence" value="ECO:0007669"/>
    <property type="project" value="InterPro"/>
</dbReference>
<dbReference type="PROSITE" id="PS50995">
    <property type="entry name" value="HTH_MARR_2"/>
    <property type="match status" value="1"/>
</dbReference>
<evidence type="ECO:0000259" key="4">
    <source>
        <dbReference type="PROSITE" id="PS50995"/>
    </source>
</evidence>
<dbReference type="PANTHER" id="PTHR33164">
    <property type="entry name" value="TRANSCRIPTIONAL REGULATOR, MARR FAMILY"/>
    <property type="match status" value="1"/>
</dbReference>
<dbReference type="InterPro" id="IPR000835">
    <property type="entry name" value="HTH_MarR-typ"/>
</dbReference>
<dbReference type="InterPro" id="IPR036390">
    <property type="entry name" value="WH_DNA-bd_sf"/>
</dbReference>
<proteinExistence type="predicted"/>
<dbReference type="InterPro" id="IPR036388">
    <property type="entry name" value="WH-like_DNA-bd_sf"/>
</dbReference>
<feature type="domain" description="HTH marR-type" evidence="4">
    <location>
        <begin position="32"/>
        <end position="165"/>
    </location>
</feature>
<evidence type="ECO:0000313" key="5">
    <source>
        <dbReference type="EMBL" id="SUZ59053.1"/>
    </source>
</evidence>
<gene>
    <name evidence="5" type="ORF">METZ01_LOCUS11907</name>
</gene>
<name>A0A381P032_9ZZZZ</name>
<protein>
    <recommendedName>
        <fullName evidence="4">HTH marR-type domain-containing protein</fullName>
    </recommendedName>
</protein>
<keyword evidence="3" id="KW-0804">Transcription</keyword>
<dbReference type="GO" id="GO:0003677">
    <property type="term" value="F:DNA binding"/>
    <property type="evidence" value="ECO:0007669"/>
    <property type="project" value="UniProtKB-KW"/>
</dbReference>
<dbReference type="PANTHER" id="PTHR33164:SF43">
    <property type="entry name" value="HTH-TYPE TRANSCRIPTIONAL REPRESSOR YETL"/>
    <property type="match status" value="1"/>
</dbReference>
<dbReference type="GO" id="GO:0006950">
    <property type="term" value="P:response to stress"/>
    <property type="evidence" value="ECO:0007669"/>
    <property type="project" value="TreeGrafter"/>
</dbReference>
<accession>A0A381P032</accession>
<dbReference type="InterPro" id="IPR039422">
    <property type="entry name" value="MarR/SlyA-like"/>
</dbReference>
<evidence type="ECO:0000256" key="2">
    <source>
        <dbReference type="ARBA" id="ARBA00023125"/>
    </source>
</evidence>
<dbReference type="SUPFAM" id="SSF46785">
    <property type="entry name" value="Winged helix' DNA-binding domain"/>
    <property type="match status" value="1"/>
</dbReference>
<sequence length="173" mass="19265">MPRAFAAGDEELIEAERLIRDRMVGLDLDLLSLAAVSNVFRTATVVRNHMERDVLRRHQLSWSAFVVLFVLRIWGPQESRSLAAEAGISGGTLSGVLDTLERKGLVERRAVPEDRRRVEVALTADGTKVVDEVMPAFNREEALVTGGLTDDEMASLARLLRKVLRATEDLDDR</sequence>
<keyword evidence="2" id="KW-0238">DNA-binding</keyword>
<dbReference type="PROSITE" id="PS01117">
    <property type="entry name" value="HTH_MARR_1"/>
    <property type="match status" value="1"/>
</dbReference>
<evidence type="ECO:0000256" key="3">
    <source>
        <dbReference type="ARBA" id="ARBA00023163"/>
    </source>
</evidence>
<dbReference type="EMBL" id="UINC01000659">
    <property type="protein sequence ID" value="SUZ59053.1"/>
    <property type="molecule type" value="Genomic_DNA"/>
</dbReference>
<evidence type="ECO:0000256" key="1">
    <source>
        <dbReference type="ARBA" id="ARBA00023015"/>
    </source>
</evidence>
<dbReference type="AlphaFoldDB" id="A0A381P032"/>
<dbReference type="SMART" id="SM00347">
    <property type="entry name" value="HTH_MARR"/>
    <property type="match status" value="1"/>
</dbReference>
<dbReference type="Gene3D" id="1.10.10.10">
    <property type="entry name" value="Winged helix-like DNA-binding domain superfamily/Winged helix DNA-binding domain"/>
    <property type="match status" value="1"/>
</dbReference>
<reference evidence="5" key="1">
    <citation type="submission" date="2018-05" db="EMBL/GenBank/DDBJ databases">
        <authorList>
            <person name="Lanie J.A."/>
            <person name="Ng W.-L."/>
            <person name="Kazmierczak K.M."/>
            <person name="Andrzejewski T.M."/>
            <person name="Davidsen T.M."/>
            <person name="Wayne K.J."/>
            <person name="Tettelin H."/>
            <person name="Glass J.I."/>
            <person name="Rusch D."/>
            <person name="Podicherti R."/>
            <person name="Tsui H.-C.T."/>
            <person name="Winkler M.E."/>
        </authorList>
    </citation>
    <scope>NUCLEOTIDE SEQUENCE</scope>
</reference>
<keyword evidence="1" id="KW-0805">Transcription regulation</keyword>
<dbReference type="PRINTS" id="PR00598">
    <property type="entry name" value="HTHMARR"/>
</dbReference>
<dbReference type="Pfam" id="PF01047">
    <property type="entry name" value="MarR"/>
    <property type="match status" value="1"/>
</dbReference>
<organism evidence="5">
    <name type="scientific">marine metagenome</name>
    <dbReference type="NCBI Taxonomy" id="408172"/>
    <lineage>
        <taxon>unclassified sequences</taxon>
        <taxon>metagenomes</taxon>
        <taxon>ecological metagenomes</taxon>
    </lineage>
</organism>